<gene>
    <name evidence="1" type="ORF">KL86DYS1_10713</name>
</gene>
<proteinExistence type="predicted"/>
<sequence length="46" mass="5367">MKQYTLYVNGFCPALVLNQLNISETLIIRSLPKLRIKSRRHKPVLT</sequence>
<protein>
    <submittedName>
        <fullName evidence="1">Uncharacterized protein</fullName>
    </submittedName>
</protein>
<accession>A0A212J050</accession>
<dbReference type="AlphaFoldDB" id="A0A212J050"/>
<dbReference type="EMBL" id="FLUM01000001">
    <property type="protein sequence ID" value="SBV92842.1"/>
    <property type="molecule type" value="Genomic_DNA"/>
</dbReference>
<name>A0A212J050_9BACT</name>
<reference evidence="1" key="1">
    <citation type="submission" date="2016-04" db="EMBL/GenBank/DDBJ databases">
        <authorList>
            <person name="Evans L.H."/>
            <person name="Alamgir A."/>
            <person name="Owens N."/>
            <person name="Weber N.D."/>
            <person name="Virtaneva K."/>
            <person name="Barbian K."/>
            <person name="Babar A."/>
            <person name="Rosenke K."/>
        </authorList>
    </citation>
    <scope>NUCLEOTIDE SEQUENCE</scope>
    <source>
        <strain evidence="1">86-1</strain>
    </source>
</reference>
<organism evidence="1">
    <name type="scientific">uncultured Dysgonomonas sp</name>
    <dbReference type="NCBI Taxonomy" id="206096"/>
    <lineage>
        <taxon>Bacteria</taxon>
        <taxon>Pseudomonadati</taxon>
        <taxon>Bacteroidota</taxon>
        <taxon>Bacteroidia</taxon>
        <taxon>Bacteroidales</taxon>
        <taxon>Dysgonomonadaceae</taxon>
        <taxon>Dysgonomonas</taxon>
        <taxon>environmental samples</taxon>
    </lineage>
</organism>
<evidence type="ECO:0000313" key="1">
    <source>
        <dbReference type="EMBL" id="SBV92842.1"/>
    </source>
</evidence>